<evidence type="ECO:0000313" key="1">
    <source>
        <dbReference type="EMBL" id="ADI37938.1"/>
    </source>
</evidence>
<accession>D6YUX7</accession>
<sequence>MSITPILHAAEGRREVRKLYKNEERKAHLKEAIKTVYSTPLAVFLIQAQKPDGLLYDYNIHSWRKREDSDTDEKLDRHKASIDFLVDRVEKLAKKFVEGTEYSEENVRSWLQYKLGLGQFKNTSDFIEKGQATFTQNHIKLSRALTKIYENRFLGKKEKAQKKNIDEIISNSADVVEDSLPLDSHIASNSEKLSVEATDQTQKKQSAIVRFFIRIGNGIKQSFISIWNFLRRIFRVV</sequence>
<dbReference type="STRING" id="716544.wcw_0568"/>
<dbReference type="KEGG" id="wch:wcw_0568"/>
<dbReference type="AlphaFoldDB" id="D6YUX7"/>
<reference evidence="1 2" key="1">
    <citation type="journal article" date="2010" name="PLoS ONE">
        <title>The Waddlia genome: a window into chlamydial biology.</title>
        <authorList>
            <person name="Bertelli C."/>
            <person name="Collyn F."/>
            <person name="Croxatto A."/>
            <person name="Ruckert C."/>
            <person name="Polkinghorne A."/>
            <person name="Kebbi-Beghdadi C."/>
            <person name="Goesmann A."/>
            <person name="Vaughan L."/>
            <person name="Greub G."/>
        </authorList>
    </citation>
    <scope>NUCLEOTIDE SEQUENCE [LARGE SCALE GENOMIC DNA]</scope>
    <source>
        <strain evidence="2">ATCC VR-1470 / WSU 86-1044</strain>
    </source>
</reference>
<organism evidence="1 2">
    <name type="scientific">Waddlia chondrophila (strain ATCC VR-1470 / WSU 86-1044)</name>
    <dbReference type="NCBI Taxonomy" id="716544"/>
    <lineage>
        <taxon>Bacteria</taxon>
        <taxon>Pseudomonadati</taxon>
        <taxon>Chlamydiota</taxon>
        <taxon>Chlamydiia</taxon>
        <taxon>Parachlamydiales</taxon>
        <taxon>Waddliaceae</taxon>
        <taxon>Waddlia</taxon>
    </lineage>
</organism>
<proteinExistence type="predicted"/>
<name>D6YUX7_WADCW</name>
<keyword evidence="2" id="KW-1185">Reference proteome</keyword>
<dbReference type="RefSeq" id="WP_013181663.1">
    <property type="nucleotide sequence ID" value="NC_014225.1"/>
</dbReference>
<dbReference type="HOGENOM" id="CLU_1170283_0_0_0"/>
<protein>
    <submittedName>
        <fullName evidence="1">Uncharacterized protein</fullName>
    </submittedName>
</protein>
<dbReference type="EMBL" id="CP001928">
    <property type="protein sequence ID" value="ADI37938.1"/>
    <property type="molecule type" value="Genomic_DNA"/>
</dbReference>
<dbReference type="Proteomes" id="UP000001505">
    <property type="component" value="Chromosome"/>
</dbReference>
<evidence type="ECO:0000313" key="2">
    <source>
        <dbReference type="Proteomes" id="UP000001505"/>
    </source>
</evidence>
<gene>
    <name evidence="1" type="ordered locus">wcw_0568</name>
</gene>